<comment type="subcellular location">
    <subcellularLocation>
        <location evidence="1">Membrane</location>
        <topology evidence="1">Multi-pass membrane protein</topology>
    </subcellularLocation>
</comment>
<evidence type="ECO:0000256" key="4">
    <source>
        <dbReference type="ARBA" id="ARBA00023136"/>
    </source>
</evidence>
<evidence type="ECO:0000256" key="2">
    <source>
        <dbReference type="ARBA" id="ARBA00022692"/>
    </source>
</evidence>
<comment type="caution">
    <text evidence="7">The sequence shown here is derived from an EMBL/GenBank/DDBJ whole genome shotgun (WGS) entry which is preliminary data.</text>
</comment>
<keyword evidence="8" id="KW-1185">Reference proteome</keyword>
<keyword evidence="4 5" id="KW-0472">Membrane</keyword>
<evidence type="ECO:0000313" key="7">
    <source>
        <dbReference type="EMBL" id="MFD0852272.1"/>
    </source>
</evidence>
<gene>
    <name evidence="7" type="ORF">ACFQ07_08565</name>
</gene>
<keyword evidence="2 5" id="KW-0812">Transmembrane</keyword>
<proteinExistence type="predicted"/>
<evidence type="ECO:0000256" key="3">
    <source>
        <dbReference type="ARBA" id="ARBA00022989"/>
    </source>
</evidence>
<protein>
    <submittedName>
        <fullName evidence="7">ABC transporter permease</fullName>
    </submittedName>
</protein>
<dbReference type="PANTHER" id="PTHR43027:SF2">
    <property type="entry name" value="TRANSPORT PERMEASE PROTEIN"/>
    <property type="match status" value="1"/>
</dbReference>
<dbReference type="PANTHER" id="PTHR43027">
    <property type="entry name" value="DOXORUBICIN RESISTANCE ABC TRANSPORTER PERMEASE PROTEIN DRRC-RELATED"/>
    <property type="match status" value="1"/>
</dbReference>
<feature type="domain" description="ABC-2 type transporter transmembrane" evidence="6">
    <location>
        <begin position="6"/>
        <end position="109"/>
    </location>
</feature>
<dbReference type="InterPro" id="IPR013525">
    <property type="entry name" value="ABC2_TM"/>
</dbReference>
<feature type="transmembrane region" description="Helical" evidence="5">
    <location>
        <begin position="21"/>
        <end position="39"/>
    </location>
</feature>
<evidence type="ECO:0000313" key="8">
    <source>
        <dbReference type="Proteomes" id="UP001597083"/>
    </source>
</evidence>
<evidence type="ECO:0000256" key="1">
    <source>
        <dbReference type="ARBA" id="ARBA00004141"/>
    </source>
</evidence>
<feature type="non-terminal residue" evidence="7">
    <location>
        <position position="113"/>
    </location>
</feature>
<evidence type="ECO:0000256" key="5">
    <source>
        <dbReference type="SAM" id="Phobius"/>
    </source>
</evidence>
<dbReference type="InterPro" id="IPR052902">
    <property type="entry name" value="ABC-2_transporter"/>
</dbReference>
<feature type="transmembrane region" description="Helical" evidence="5">
    <location>
        <begin position="59"/>
        <end position="82"/>
    </location>
</feature>
<dbReference type="Pfam" id="PF01061">
    <property type="entry name" value="ABC2_membrane"/>
    <property type="match status" value="1"/>
</dbReference>
<dbReference type="Proteomes" id="UP001597083">
    <property type="component" value="Unassembled WGS sequence"/>
</dbReference>
<keyword evidence="3 5" id="KW-1133">Transmembrane helix</keyword>
<evidence type="ECO:0000259" key="6">
    <source>
        <dbReference type="Pfam" id="PF01061"/>
    </source>
</evidence>
<reference evidence="8" key="1">
    <citation type="journal article" date="2019" name="Int. J. Syst. Evol. Microbiol.">
        <title>The Global Catalogue of Microorganisms (GCM) 10K type strain sequencing project: providing services to taxonomists for standard genome sequencing and annotation.</title>
        <authorList>
            <consortium name="The Broad Institute Genomics Platform"/>
            <consortium name="The Broad Institute Genome Sequencing Center for Infectious Disease"/>
            <person name="Wu L."/>
            <person name="Ma J."/>
        </authorList>
    </citation>
    <scope>NUCLEOTIDE SEQUENCE [LARGE SCALE GENOMIC DNA]</scope>
    <source>
        <strain evidence="8">JCM 31696</strain>
    </source>
</reference>
<name>A0ABW3CFE3_9ACTN</name>
<organism evidence="7 8">
    <name type="scientific">Actinomadura adrarensis</name>
    <dbReference type="NCBI Taxonomy" id="1819600"/>
    <lineage>
        <taxon>Bacteria</taxon>
        <taxon>Bacillati</taxon>
        <taxon>Actinomycetota</taxon>
        <taxon>Actinomycetes</taxon>
        <taxon>Streptosporangiales</taxon>
        <taxon>Thermomonosporaceae</taxon>
        <taxon>Actinomadura</taxon>
    </lineage>
</organism>
<dbReference type="EMBL" id="JBHTIR010001209">
    <property type="protein sequence ID" value="MFD0852272.1"/>
    <property type="molecule type" value="Genomic_DNA"/>
</dbReference>
<sequence>MSASTAVLKTEFRLFTREPGALFWIVVFPTALLVIIGLVPPFREPNPDIGGRRVVDLYVPIVVLLSVVVAGIQTMPTVLSTYREQGILRRLSVTPAQPRSLLAAQLIMHGVAV</sequence>
<accession>A0ABW3CFE3</accession>